<keyword evidence="3" id="KW-1185">Reference proteome</keyword>
<feature type="region of interest" description="Disordered" evidence="1">
    <location>
        <begin position="203"/>
        <end position="229"/>
    </location>
</feature>
<evidence type="ECO:0000313" key="3">
    <source>
        <dbReference type="Proteomes" id="UP000000268"/>
    </source>
</evidence>
<proteinExistence type="predicted"/>
<evidence type="ECO:0000313" key="2">
    <source>
        <dbReference type="EMBL" id="ABW33282.1"/>
    </source>
</evidence>
<protein>
    <submittedName>
        <fullName evidence="2">Uncharacterized protein</fullName>
    </submittedName>
</protein>
<dbReference type="KEGG" id="amr:AM1_G0102"/>
<sequence>MHNIGDILEILKTSKEHLEPMLEACGWTDQTEFTDEQAETLLAMKVSHEEKGRDYIEGYTRNIAHNVGITGTQFDEIHQCIIDAGGSLIDYRERFEEICQLVNDCVSPAEAIIPPQPVVEDTHPVVEAEADPESVQMDRFIDEQANAAIATTISQIKGFADLAYEEQERLKTLFMTKYRQGLAKELLSEEFKAEFMARMTASLEGKGAEKKQGELTGVQNPTPLLSSSN</sequence>
<feature type="compositionally biased region" description="Polar residues" evidence="1">
    <location>
        <begin position="217"/>
        <end position="229"/>
    </location>
</feature>
<dbReference type="AlphaFoldDB" id="A8ZQJ6"/>
<gene>
    <name evidence="2" type="ordered locus">AM1_G0102</name>
</gene>
<reference evidence="2 3" key="1">
    <citation type="journal article" date="2008" name="Proc. Natl. Acad. Sci. U.S.A.">
        <title>Niche adaptation and genome expansion in the chlorophyll d-producing cyanobacterium Acaryochloris marina.</title>
        <authorList>
            <person name="Swingley W.D."/>
            <person name="Chen M."/>
            <person name="Cheung P.C."/>
            <person name="Conrad A.L."/>
            <person name="Dejesa L.C."/>
            <person name="Hao J."/>
            <person name="Honchak B.M."/>
            <person name="Karbach L.E."/>
            <person name="Kurdoglu A."/>
            <person name="Lahiri S."/>
            <person name="Mastrian S.D."/>
            <person name="Miyashita H."/>
            <person name="Page L."/>
            <person name="Ramakrishna P."/>
            <person name="Satoh S."/>
            <person name="Sattley W.M."/>
            <person name="Shimada Y."/>
            <person name="Taylor H.L."/>
            <person name="Tomo T."/>
            <person name="Tsuchiya T."/>
            <person name="Wang Z.T."/>
            <person name="Raymond J."/>
            <person name="Mimuro M."/>
            <person name="Blankenship R.E."/>
            <person name="Touchman J.W."/>
        </authorList>
    </citation>
    <scope>NUCLEOTIDE SEQUENCE [LARGE SCALE GENOMIC DNA]</scope>
    <source>
        <strain evidence="3">MBIC 11017</strain>
        <plasmid evidence="3">Plasmid pREB7</plasmid>
    </source>
</reference>
<dbReference type="EMBL" id="CP000844">
    <property type="protein sequence ID" value="ABW33282.1"/>
    <property type="molecule type" value="Genomic_DNA"/>
</dbReference>
<dbReference type="Proteomes" id="UP000000268">
    <property type="component" value="Plasmid pREB7"/>
</dbReference>
<dbReference type="RefSeq" id="WP_012168348.1">
    <property type="nucleotide sequence ID" value="NC_009932.1"/>
</dbReference>
<dbReference type="HOGENOM" id="CLU_1212659_0_0_3"/>
<organism evidence="2 3">
    <name type="scientific">Acaryochloris marina (strain MBIC 11017)</name>
    <dbReference type="NCBI Taxonomy" id="329726"/>
    <lineage>
        <taxon>Bacteria</taxon>
        <taxon>Bacillati</taxon>
        <taxon>Cyanobacteriota</taxon>
        <taxon>Cyanophyceae</taxon>
        <taxon>Acaryochloridales</taxon>
        <taxon>Acaryochloridaceae</taxon>
        <taxon>Acaryochloris</taxon>
    </lineage>
</organism>
<accession>A8ZQJ6</accession>
<name>A8ZQJ6_ACAM1</name>
<evidence type="ECO:0000256" key="1">
    <source>
        <dbReference type="SAM" id="MobiDB-lite"/>
    </source>
</evidence>
<keyword evidence="2" id="KW-0614">Plasmid</keyword>
<geneLocation type="plasmid" evidence="2 3">
    <name>pREB7</name>
</geneLocation>